<sequence length="319" mass="36500">MPFKALMSKSFNSERIFTVVLNYNISKEPYITLPKYTDQDVQTTNYFVGTKAGHLQPAFLLIDVIKIHRTSNNKVTATVLIEKNKTLVCVNINQNNFISRGASAKLFQRYEYQRAQNPDQYPRIIQHRHFSKNGFYQTLNSGVKINVYLEKPAGFSFYIYFSINNATFIGENGSIRALMGRDLDYLGISSKIISPNSSDIKALGLTKFQVAMLQQIYPNPEPLFQEPEANPEMPIILPFQVMLHNIFFDQMNYLTWLKMTHPAIYDGLCNASNHTMLTPLQVEESPQEVPETQQAGEFEDDEEAAGLKKEVDEFSNFSF</sequence>
<accession>A0AC35F383</accession>
<name>A0AC35F383_9BILA</name>
<dbReference type="WBParaSite" id="PS1159_v2.g1338.t1">
    <property type="protein sequence ID" value="PS1159_v2.g1338.t1"/>
    <property type="gene ID" value="PS1159_v2.g1338"/>
</dbReference>
<proteinExistence type="predicted"/>
<dbReference type="Proteomes" id="UP000887580">
    <property type="component" value="Unplaced"/>
</dbReference>
<evidence type="ECO:0000313" key="1">
    <source>
        <dbReference type="Proteomes" id="UP000887580"/>
    </source>
</evidence>
<evidence type="ECO:0000313" key="2">
    <source>
        <dbReference type="WBParaSite" id="PS1159_v2.g1338.t1"/>
    </source>
</evidence>
<reference evidence="2" key="1">
    <citation type="submission" date="2022-11" db="UniProtKB">
        <authorList>
            <consortium name="WormBaseParasite"/>
        </authorList>
    </citation>
    <scope>IDENTIFICATION</scope>
</reference>
<organism evidence="1 2">
    <name type="scientific">Panagrolaimus sp. PS1159</name>
    <dbReference type="NCBI Taxonomy" id="55785"/>
    <lineage>
        <taxon>Eukaryota</taxon>
        <taxon>Metazoa</taxon>
        <taxon>Ecdysozoa</taxon>
        <taxon>Nematoda</taxon>
        <taxon>Chromadorea</taxon>
        <taxon>Rhabditida</taxon>
        <taxon>Tylenchina</taxon>
        <taxon>Panagrolaimomorpha</taxon>
        <taxon>Panagrolaimoidea</taxon>
        <taxon>Panagrolaimidae</taxon>
        <taxon>Panagrolaimus</taxon>
    </lineage>
</organism>
<protein>
    <submittedName>
        <fullName evidence="2">Uncharacterized protein</fullName>
    </submittedName>
</protein>